<dbReference type="InterPro" id="IPR000304">
    <property type="entry name" value="Pyrroline-COOH_reductase"/>
</dbReference>
<evidence type="ECO:0000256" key="1">
    <source>
        <dbReference type="ARBA" id="ARBA00005525"/>
    </source>
</evidence>
<accession>A0A0K6IRQ8</accession>
<protein>
    <recommendedName>
        <fullName evidence="4 5">Pyrroline-5-carboxylate reductase</fullName>
        <shortName evidence="4">P5C reductase</shortName>
        <shortName evidence="4">P5CR</shortName>
        <ecNumber evidence="4 5">1.5.1.2</ecNumber>
    </recommendedName>
    <alternativeName>
        <fullName evidence="4">PCA reductase</fullName>
    </alternativeName>
</protein>
<proteinExistence type="inferred from homology"/>
<evidence type="ECO:0000256" key="5">
    <source>
        <dbReference type="NCBIfam" id="TIGR00112"/>
    </source>
</evidence>
<keyword evidence="4" id="KW-0963">Cytoplasm</keyword>
<dbReference type="AlphaFoldDB" id="A0A0K6IRQ8"/>
<comment type="pathway">
    <text evidence="4">Amino-acid biosynthesis; L-proline biosynthesis; L-proline from L-glutamate 5-semialdehyde: step 1/1.</text>
</comment>
<keyword evidence="3 4" id="KW-0560">Oxidoreductase</keyword>
<dbReference type="InterPro" id="IPR008927">
    <property type="entry name" value="6-PGluconate_DH-like_C_sf"/>
</dbReference>
<keyword evidence="2 4" id="KW-0521">NADP</keyword>
<dbReference type="EMBL" id="CYHH01000002">
    <property type="protein sequence ID" value="CUB05790.1"/>
    <property type="molecule type" value="Genomic_DNA"/>
</dbReference>
<reference evidence="10" key="1">
    <citation type="submission" date="2015-08" db="EMBL/GenBank/DDBJ databases">
        <authorList>
            <person name="Babu N.S."/>
            <person name="Beckwith C.J."/>
            <person name="Beseler K.G."/>
            <person name="Brison A."/>
            <person name="Carone J.V."/>
            <person name="Caskin T.P."/>
            <person name="Diamond M."/>
            <person name="Durham M.E."/>
            <person name="Foxe J.M."/>
            <person name="Go M."/>
            <person name="Henderson B.A."/>
            <person name="Jones I.B."/>
            <person name="McGettigan J.A."/>
            <person name="Micheletti S.J."/>
            <person name="Nasrallah M.E."/>
            <person name="Ortiz D."/>
            <person name="Piller C.R."/>
            <person name="Privatt S.R."/>
            <person name="Schneider S.L."/>
            <person name="Sharp S."/>
            <person name="Smith T.C."/>
            <person name="Stanton J.D."/>
            <person name="Ullery H.E."/>
            <person name="Wilson R.J."/>
            <person name="Serrano M.G."/>
            <person name="Buck G."/>
            <person name="Lee V."/>
            <person name="Wang Y."/>
            <person name="Carvalho R."/>
            <person name="Voegtly L."/>
            <person name="Shi R."/>
            <person name="Duckworth R."/>
            <person name="Johnson A."/>
            <person name="Loviza R."/>
            <person name="Walstead R."/>
            <person name="Shah Z."/>
            <person name="Kiflezghi M."/>
            <person name="Wade K."/>
            <person name="Ball S.L."/>
            <person name="Bradley K.W."/>
            <person name="Asai D.J."/>
            <person name="Bowman C.A."/>
            <person name="Russell D.A."/>
            <person name="Pope W.H."/>
            <person name="Jacobs-Sera D."/>
            <person name="Hendrix R.W."/>
            <person name="Hatfull G.F."/>
        </authorList>
    </citation>
    <scope>NUCLEOTIDE SEQUENCE [LARGE SCALE GENOMIC DNA]</scope>
    <source>
        <strain evidence="10">JCM 19170</strain>
    </source>
</reference>
<dbReference type="RefSeq" id="WP_055422867.1">
    <property type="nucleotide sequence ID" value="NZ_CYHH01000002.1"/>
</dbReference>
<keyword evidence="4" id="KW-0641">Proline biosynthesis</keyword>
<dbReference type="SUPFAM" id="SSF51735">
    <property type="entry name" value="NAD(P)-binding Rossmann-fold domains"/>
    <property type="match status" value="1"/>
</dbReference>
<evidence type="ECO:0000313" key="9">
    <source>
        <dbReference type="EMBL" id="CUB05790.1"/>
    </source>
</evidence>
<name>A0A0K6IRQ8_9PROT</name>
<dbReference type="SUPFAM" id="SSF48179">
    <property type="entry name" value="6-phosphogluconate dehydrogenase C-terminal domain-like"/>
    <property type="match status" value="1"/>
</dbReference>
<evidence type="ECO:0000313" key="10">
    <source>
        <dbReference type="Proteomes" id="UP000182108"/>
    </source>
</evidence>
<dbReference type="GO" id="GO:0005737">
    <property type="term" value="C:cytoplasm"/>
    <property type="evidence" value="ECO:0007669"/>
    <property type="project" value="UniProtKB-SubCell"/>
</dbReference>
<dbReference type="Pfam" id="PF03807">
    <property type="entry name" value="F420_oxidored"/>
    <property type="match status" value="1"/>
</dbReference>
<dbReference type="InterPro" id="IPR028939">
    <property type="entry name" value="P5C_Rdtase_cat_N"/>
</dbReference>
<feature type="binding site" evidence="6">
    <location>
        <begin position="68"/>
        <end position="71"/>
    </location>
    <ligand>
        <name>NADP(+)</name>
        <dbReference type="ChEBI" id="CHEBI:58349"/>
    </ligand>
</feature>
<evidence type="ECO:0000259" key="7">
    <source>
        <dbReference type="Pfam" id="PF03807"/>
    </source>
</evidence>
<comment type="catalytic activity">
    <reaction evidence="4">
        <text>L-proline + NADP(+) = (S)-1-pyrroline-5-carboxylate + NADPH + 2 H(+)</text>
        <dbReference type="Rhea" id="RHEA:14109"/>
        <dbReference type="ChEBI" id="CHEBI:15378"/>
        <dbReference type="ChEBI" id="CHEBI:17388"/>
        <dbReference type="ChEBI" id="CHEBI:57783"/>
        <dbReference type="ChEBI" id="CHEBI:58349"/>
        <dbReference type="ChEBI" id="CHEBI:60039"/>
        <dbReference type="EC" id="1.5.1.2"/>
    </reaction>
</comment>
<dbReference type="Gene3D" id="3.40.50.720">
    <property type="entry name" value="NAD(P)-binding Rossmann-like Domain"/>
    <property type="match status" value="1"/>
</dbReference>
<evidence type="ECO:0000259" key="8">
    <source>
        <dbReference type="Pfam" id="PF14748"/>
    </source>
</evidence>
<keyword evidence="10" id="KW-1185">Reference proteome</keyword>
<feature type="binding site" evidence="6">
    <location>
        <begin position="6"/>
        <end position="11"/>
    </location>
    <ligand>
        <name>NADP(+)</name>
        <dbReference type="ChEBI" id="CHEBI:58349"/>
    </ligand>
</feature>
<dbReference type="InterPro" id="IPR036291">
    <property type="entry name" value="NAD(P)-bd_dom_sf"/>
</dbReference>
<dbReference type="OrthoDB" id="9805754at2"/>
<comment type="similarity">
    <text evidence="1 4">Belongs to the pyrroline-5-carboxylate reductase family.</text>
</comment>
<organism evidence="9 10">
    <name type="scientific">Tepidiphilus thermophilus</name>
    <dbReference type="NCBI Taxonomy" id="876478"/>
    <lineage>
        <taxon>Bacteria</taxon>
        <taxon>Pseudomonadati</taxon>
        <taxon>Pseudomonadota</taxon>
        <taxon>Hydrogenophilia</taxon>
        <taxon>Hydrogenophilales</taxon>
        <taxon>Hydrogenophilaceae</taxon>
        <taxon>Tepidiphilus</taxon>
    </lineage>
</organism>
<dbReference type="InterPro" id="IPR029036">
    <property type="entry name" value="P5CR_dimer"/>
</dbReference>
<dbReference type="HAMAP" id="MF_01925">
    <property type="entry name" value="P5C_reductase"/>
    <property type="match status" value="1"/>
</dbReference>
<comment type="catalytic activity">
    <reaction evidence="4">
        <text>L-proline + NAD(+) = (S)-1-pyrroline-5-carboxylate + NADH + 2 H(+)</text>
        <dbReference type="Rhea" id="RHEA:14105"/>
        <dbReference type="ChEBI" id="CHEBI:15378"/>
        <dbReference type="ChEBI" id="CHEBI:17388"/>
        <dbReference type="ChEBI" id="CHEBI:57540"/>
        <dbReference type="ChEBI" id="CHEBI:57945"/>
        <dbReference type="ChEBI" id="CHEBI:60039"/>
        <dbReference type="EC" id="1.5.1.2"/>
    </reaction>
</comment>
<dbReference type="GO" id="GO:0004735">
    <property type="term" value="F:pyrroline-5-carboxylate reductase activity"/>
    <property type="evidence" value="ECO:0007669"/>
    <property type="project" value="UniProtKB-UniRule"/>
</dbReference>
<dbReference type="Pfam" id="PF14748">
    <property type="entry name" value="P5CR_dimer"/>
    <property type="match status" value="1"/>
</dbReference>
<dbReference type="Proteomes" id="UP000182108">
    <property type="component" value="Unassembled WGS sequence"/>
</dbReference>
<dbReference type="FunFam" id="1.10.3730.10:FF:000001">
    <property type="entry name" value="Pyrroline-5-carboxylate reductase"/>
    <property type="match status" value="1"/>
</dbReference>
<comment type="subcellular location">
    <subcellularLocation>
        <location evidence="4">Cytoplasm</location>
    </subcellularLocation>
</comment>
<evidence type="ECO:0000256" key="4">
    <source>
        <dbReference type="HAMAP-Rule" id="MF_01925"/>
    </source>
</evidence>
<dbReference type="EC" id="1.5.1.2" evidence="4 5"/>
<sequence>MRISFLGGGRMAEALIGGLLARQVASARAVQVMDPDAVRCRALEARFGVAAQTVLDDAWFETDVIVLAVKPQHLREAVTPLAGRLGRILVLSIAAGLPLGVIGRWLGGHRRLVRAMPNTPALVGAGVTGLYADPSVDALGREEAERIMAAVGEVLWVEEEGKIDAITALSGSGPAYVFAFLEALQAAGEALGFDAATARRLAQATAAGAVRLAQESEEPLSRLRENVTSKGGTTEAALARLTERGFAETVREAVFAAHARSQELARQLGEAP</sequence>
<dbReference type="GO" id="GO:0055129">
    <property type="term" value="P:L-proline biosynthetic process"/>
    <property type="evidence" value="ECO:0007669"/>
    <property type="project" value="UniProtKB-UniRule"/>
</dbReference>
<feature type="domain" description="Pyrroline-5-carboxylate reductase dimerisation" evidence="8">
    <location>
        <begin position="160"/>
        <end position="264"/>
    </location>
</feature>
<dbReference type="PANTHER" id="PTHR11645:SF0">
    <property type="entry name" value="PYRROLINE-5-CARBOXYLATE REDUCTASE 3"/>
    <property type="match status" value="1"/>
</dbReference>
<feature type="domain" description="Pyrroline-5-carboxylate reductase catalytic N-terminal" evidence="7">
    <location>
        <begin position="2"/>
        <end position="96"/>
    </location>
</feature>
<dbReference type="PIRSF" id="PIRSF000193">
    <property type="entry name" value="Pyrrol-5-carb_rd"/>
    <property type="match status" value="1"/>
</dbReference>
<dbReference type="UniPathway" id="UPA00098">
    <property type="reaction ID" value="UER00361"/>
</dbReference>
<dbReference type="Gene3D" id="1.10.3730.10">
    <property type="entry name" value="ProC C-terminal domain-like"/>
    <property type="match status" value="1"/>
</dbReference>
<evidence type="ECO:0000256" key="3">
    <source>
        <dbReference type="ARBA" id="ARBA00023002"/>
    </source>
</evidence>
<dbReference type="PANTHER" id="PTHR11645">
    <property type="entry name" value="PYRROLINE-5-CARBOXYLATE REDUCTASE"/>
    <property type="match status" value="1"/>
</dbReference>
<keyword evidence="4" id="KW-0028">Amino-acid biosynthesis</keyword>
<comment type="function">
    <text evidence="4">Catalyzes the reduction of 1-pyrroline-5-carboxylate (PCA) to L-proline.</text>
</comment>
<evidence type="ECO:0000256" key="6">
    <source>
        <dbReference type="PIRSR" id="PIRSR000193-1"/>
    </source>
</evidence>
<gene>
    <name evidence="4" type="primary">proC</name>
    <name evidence="9" type="ORF">Ga0061068_102147</name>
</gene>
<evidence type="ECO:0000256" key="2">
    <source>
        <dbReference type="ARBA" id="ARBA00022857"/>
    </source>
</evidence>
<dbReference type="NCBIfam" id="TIGR00112">
    <property type="entry name" value="proC"/>
    <property type="match status" value="1"/>
</dbReference>